<keyword evidence="5" id="KW-0964">Secreted</keyword>
<feature type="domain" description="Flagellar hook-associated protein 1 D2-like" evidence="10">
    <location>
        <begin position="327"/>
        <end position="411"/>
    </location>
</feature>
<dbReference type="GO" id="GO:0044780">
    <property type="term" value="P:bacterial-type flagellum assembly"/>
    <property type="evidence" value="ECO:0007669"/>
    <property type="project" value="InterPro"/>
</dbReference>
<dbReference type="PANTHER" id="PTHR30033">
    <property type="entry name" value="FLAGELLAR HOOK-ASSOCIATED PROTEIN 1"/>
    <property type="match status" value="1"/>
</dbReference>
<dbReference type="Pfam" id="PF22638">
    <property type="entry name" value="FlgK_D1"/>
    <property type="match status" value="1"/>
</dbReference>
<comment type="subcellular location">
    <subcellularLocation>
        <location evidence="1">Bacterial flagellum</location>
    </subcellularLocation>
    <subcellularLocation>
        <location evidence="2">Secreted</location>
    </subcellularLocation>
</comment>
<dbReference type="GO" id="GO:0005576">
    <property type="term" value="C:extracellular region"/>
    <property type="evidence" value="ECO:0007669"/>
    <property type="project" value="UniProtKB-SubCell"/>
</dbReference>
<dbReference type="NCBIfam" id="TIGR02492">
    <property type="entry name" value="flgK_ends"/>
    <property type="match status" value="1"/>
</dbReference>
<proteinExistence type="inferred from homology"/>
<protein>
    <recommendedName>
        <fullName evidence="4">Flagellar hook-associated protein 1</fullName>
    </recommendedName>
</protein>
<evidence type="ECO:0000313" key="12">
    <source>
        <dbReference type="EMBL" id="SDK91768.1"/>
    </source>
</evidence>
<evidence type="ECO:0000256" key="3">
    <source>
        <dbReference type="ARBA" id="ARBA00009677"/>
    </source>
</evidence>
<dbReference type="STRING" id="119000.SAMN05661010_00509"/>
<dbReference type="RefSeq" id="WP_089725176.1">
    <property type="nucleotide sequence ID" value="NZ_FNGI01000001.1"/>
</dbReference>
<dbReference type="GO" id="GO:0005198">
    <property type="term" value="F:structural molecule activity"/>
    <property type="evidence" value="ECO:0007669"/>
    <property type="project" value="InterPro"/>
</dbReference>
<keyword evidence="12" id="KW-0969">Cilium</keyword>
<dbReference type="InterPro" id="IPR049119">
    <property type="entry name" value="FlgK_D2-like"/>
</dbReference>
<comment type="similarity">
    <text evidence="3">Belongs to the flagella basal body rod proteins family.</text>
</comment>
<keyword evidence="13" id="KW-1185">Reference proteome</keyword>
<dbReference type="PANTHER" id="PTHR30033:SF1">
    <property type="entry name" value="FLAGELLAR HOOK-ASSOCIATED PROTEIN 1"/>
    <property type="match status" value="1"/>
</dbReference>
<sequence length="644" mass="67633">MSLFSIGLSGLSAAQIALQTTSSNISNVYTPGYNRQLTLLGENGIHGGGVQVNDVQRQFSTYIAEQLNQATSSASALSAYETQISQIDNLLADREAGLAPLMQSFFSSLEDMAGAPSDPAARQGVIGNANTLTAQFRAFDSYLDDMQSGINGQIRDEVTQINNAADQMAMLNRQIALAKAKTGEAPNSLLNQRDELVANISERIGVSLVVQDNGTYNLTIGNGQPLVAGNRSFELEAMRSSNDPSRIVVGYNDAGGNLIELDEATFDNGTLGGLMTFRRESLDQTQNQVGQLALSLAEGFNAQHRLGRDLDGERGQEFFAIGGPTVYSNDNNTGDAVISAEFSDFTAVTTSDYEVSYDGSAYSVVRSDTGADVTFTAGTDGAGNTTLTFDGVTLTVESGTAQAGDTFAVQPTRNLAGQFENLIDDTADIAAASLVQVEANSANSGTLGVEGISAERGYQLPTSNMDLTVSNVDATTGSYTLGGFTAGMNVSVNGTVYNNPETGVMNLQAGDTITVDGVSFTLTGQAADGDRITFGSYPEASGDNRNALAMQNLQDAELVGGESTFSQTYASLVSVVGNQTNVAKVNLAAQQGLAEQLTAVQQSKSGVNLNEEAANLIRYQQFFQANAQVIQTGSTVLDTILGLR</sequence>
<evidence type="ECO:0000259" key="10">
    <source>
        <dbReference type="Pfam" id="PF21158"/>
    </source>
</evidence>
<dbReference type="AlphaFoldDB" id="A0A1G9FTP5"/>
<dbReference type="InterPro" id="IPR001444">
    <property type="entry name" value="Flag_bb_rod_N"/>
</dbReference>
<evidence type="ECO:0000259" key="8">
    <source>
        <dbReference type="Pfam" id="PF00460"/>
    </source>
</evidence>
<evidence type="ECO:0000256" key="6">
    <source>
        <dbReference type="ARBA" id="ARBA00023143"/>
    </source>
</evidence>
<organism evidence="12 13">
    <name type="scientific">Modicisalibacter muralis</name>
    <dbReference type="NCBI Taxonomy" id="119000"/>
    <lineage>
        <taxon>Bacteria</taxon>
        <taxon>Pseudomonadati</taxon>
        <taxon>Pseudomonadota</taxon>
        <taxon>Gammaproteobacteria</taxon>
        <taxon>Oceanospirillales</taxon>
        <taxon>Halomonadaceae</taxon>
        <taxon>Modicisalibacter</taxon>
    </lineage>
</organism>
<dbReference type="GO" id="GO:0009424">
    <property type="term" value="C:bacterial-type flagellum hook"/>
    <property type="evidence" value="ECO:0007669"/>
    <property type="project" value="InterPro"/>
</dbReference>
<gene>
    <name evidence="12" type="ORF">SAMN05661010_00509</name>
</gene>
<dbReference type="Pfam" id="PF06429">
    <property type="entry name" value="Flg_bbr_C"/>
    <property type="match status" value="1"/>
</dbReference>
<dbReference type="PRINTS" id="PR01005">
    <property type="entry name" value="FLGHOOKAP1"/>
</dbReference>
<feature type="domain" description="Flagellar basal body rod protein N-terminal" evidence="8">
    <location>
        <begin position="6"/>
        <end position="33"/>
    </location>
</feature>
<dbReference type="EMBL" id="FNGI01000001">
    <property type="protein sequence ID" value="SDK91768.1"/>
    <property type="molecule type" value="Genomic_DNA"/>
</dbReference>
<evidence type="ECO:0000256" key="7">
    <source>
        <dbReference type="SAM" id="Coils"/>
    </source>
</evidence>
<evidence type="ECO:0000259" key="9">
    <source>
        <dbReference type="Pfam" id="PF06429"/>
    </source>
</evidence>
<keyword evidence="12" id="KW-0282">Flagellum</keyword>
<dbReference type="OrthoDB" id="9802553at2"/>
<evidence type="ECO:0000256" key="5">
    <source>
        <dbReference type="ARBA" id="ARBA00022525"/>
    </source>
</evidence>
<feature type="domain" description="Flagellar hook-associated protein FlgK helical" evidence="11">
    <location>
        <begin position="84"/>
        <end position="319"/>
    </location>
</feature>
<evidence type="ECO:0000256" key="2">
    <source>
        <dbReference type="ARBA" id="ARBA00004613"/>
    </source>
</evidence>
<dbReference type="InterPro" id="IPR010930">
    <property type="entry name" value="Flg_bb/hook_C_dom"/>
</dbReference>
<keyword evidence="12" id="KW-0966">Cell projection</keyword>
<keyword evidence="7" id="KW-0175">Coiled coil</keyword>
<evidence type="ECO:0000259" key="11">
    <source>
        <dbReference type="Pfam" id="PF22638"/>
    </source>
</evidence>
<accession>A0A1G9FTP5</accession>
<evidence type="ECO:0000256" key="4">
    <source>
        <dbReference type="ARBA" id="ARBA00016244"/>
    </source>
</evidence>
<name>A0A1G9FTP5_9GAMM</name>
<dbReference type="Proteomes" id="UP000198654">
    <property type="component" value="Unassembled WGS sequence"/>
</dbReference>
<feature type="domain" description="Flagellar basal-body/hook protein C-terminal" evidence="9">
    <location>
        <begin position="604"/>
        <end position="642"/>
    </location>
</feature>
<evidence type="ECO:0000313" key="13">
    <source>
        <dbReference type="Proteomes" id="UP000198654"/>
    </source>
</evidence>
<dbReference type="InterPro" id="IPR002371">
    <property type="entry name" value="FlgK"/>
</dbReference>
<feature type="coiled-coil region" evidence="7">
    <location>
        <begin position="154"/>
        <end position="181"/>
    </location>
</feature>
<reference evidence="12 13" key="1">
    <citation type="submission" date="2016-10" db="EMBL/GenBank/DDBJ databases">
        <authorList>
            <person name="de Groot N.N."/>
        </authorList>
    </citation>
    <scope>NUCLEOTIDE SEQUENCE [LARGE SCALE GENOMIC DNA]</scope>
    <source>
        <strain evidence="12 13">DSM 14789</strain>
    </source>
</reference>
<dbReference type="Pfam" id="PF00460">
    <property type="entry name" value="Flg_bb_rod"/>
    <property type="match status" value="1"/>
</dbReference>
<evidence type="ECO:0000256" key="1">
    <source>
        <dbReference type="ARBA" id="ARBA00004365"/>
    </source>
</evidence>
<dbReference type="Pfam" id="PF21158">
    <property type="entry name" value="flgK_1st_1"/>
    <property type="match status" value="1"/>
</dbReference>
<dbReference type="SUPFAM" id="SSF64518">
    <property type="entry name" value="Phase 1 flagellin"/>
    <property type="match status" value="2"/>
</dbReference>
<dbReference type="InterPro" id="IPR053927">
    <property type="entry name" value="FlgK_helical"/>
</dbReference>
<keyword evidence="6" id="KW-0975">Bacterial flagellum</keyword>